<accession>A0AAW4L3K4</accession>
<dbReference type="Pfam" id="PF20102">
    <property type="entry name" value="DUF6492"/>
    <property type="match status" value="1"/>
</dbReference>
<dbReference type="InterPro" id="IPR045499">
    <property type="entry name" value="DUF6492"/>
</dbReference>
<dbReference type="EMBL" id="JAHCVJ010000006">
    <property type="protein sequence ID" value="MBT0665566.1"/>
    <property type="molecule type" value="Genomic_DNA"/>
</dbReference>
<evidence type="ECO:0008006" key="3">
    <source>
        <dbReference type="Google" id="ProtNLM"/>
    </source>
</evidence>
<name>A0AAW4L3K4_9BACT</name>
<comment type="caution">
    <text evidence="1">The sequence shown here is derived from an EMBL/GenBank/DDBJ whole genome shotgun (WGS) entry which is preliminary data.</text>
</comment>
<organism evidence="1 2">
    <name type="scientific">Geoanaerobacter pelophilus</name>
    <dbReference type="NCBI Taxonomy" id="60036"/>
    <lineage>
        <taxon>Bacteria</taxon>
        <taxon>Pseudomonadati</taxon>
        <taxon>Thermodesulfobacteriota</taxon>
        <taxon>Desulfuromonadia</taxon>
        <taxon>Geobacterales</taxon>
        <taxon>Geobacteraceae</taxon>
        <taxon>Geoanaerobacter</taxon>
    </lineage>
</organism>
<sequence>MRAKRLAESVQQFNKDSLPFYLSVPRDDLTLFREHLAGIELTLLADEEILSANPQHSESLIAKMPGNHLQQVVKSEFWRLGLCLNYLMIDSDSYFIRSFGISDFMYDDVTPYTVMHEGKELLGFAARSGQAKIRRNFIKDRAAAQNYFGRPGRIYDFGPTPIICHADVWKRLSEDYGRAHGLSFAEMITLFPNEMLWYGEALLYYKPIPIMPVEPLFKVFHYIEQYEESLALMENEKVLAENYLGIINQSNWDKALDLIPKKKRSWKSLWLKR</sequence>
<proteinExistence type="predicted"/>
<evidence type="ECO:0000313" key="1">
    <source>
        <dbReference type="EMBL" id="MBT0665566.1"/>
    </source>
</evidence>
<reference evidence="1 2" key="1">
    <citation type="submission" date="2021-05" db="EMBL/GenBank/DDBJ databases">
        <title>The draft genome of Geobacter pelophilus DSM 12255.</title>
        <authorList>
            <person name="Xu Z."/>
            <person name="Masuda Y."/>
            <person name="Itoh H."/>
            <person name="Senoo K."/>
        </authorList>
    </citation>
    <scope>NUCLEOTIDE SEQUENCE [LARGE SCALE GENOMIC DNA]</scope>
    <source>
        <strain evidence="1 2">DSM 12255</strain>
    </source>
</reference>
<dbReference type="AlphaFoldDB" id="A0AAW4L3K4"/>
<dbReference type="Proteomes" id="UP000811899">
    <property type="component" value="Unassembled WGS sequence"/>
</dbReference>
<keyword evidence="2" id="KW-1185">Reference proteome</keyword>
<evidence type="ECO:0000313" key="2">
    <source>
        <dbReference type="Proteomes" id="UP000811899"/>
    </source>
</evidence>
<protein>
    <recommendedName>
        <fullName evidence="3">Glycosyl transferase</fullName>
    </recommendedName>
</protein>
<gene>
    <name evidence="1" type="ORF">KI809_14755</name>
</gene>